<keyword evidence="7" id="KW-0418">Kinase</keyword>
<feature type="domain" description="Cyclin-like" evidence="5">
    <location>
        <begin position="18"/>
        <end position="102"/>
    </location>
</feature>
<evidence type="ECO:0000313" key="7">
    <source>
        <dbReference type="EMBL" id="MES1918611.1"/>
    </source>
</evidence>
<comment type="caution">
    <text evidence="7">The sequence shown here is derived from an EMBL/GenBank/DDBJ whole genome shotgun (WGS) entry which is preliminary data.</text>
</comment>
<sequence>MRSVQTDLAPEMRTVLIDWLLEVQQNFKLKLETAFLAINFLDRFLSSFTLSRRNLQLTGCAALFLASKIEEVSPPLLRNFVFVCGGAGDTDDMLRMEELISKKLDWHFIVPTSLFFCERFLRVVGFKLAPKQCSEGNFSKENLDPDFVAEDLLKARNCALFLLELALLDYRFVGVEPSRVAAAATFFALKVYSSETDTVPLYMFSGWAEDDLVDCLSGFRGILEKGRAENSVFRKYEKLLDLKELMAIGLKF</sequence>
<dbReference type="Gene3D" id="1.10.472.10">
    <property type="entry name" value="Cyclin-like"/>
    <property type="match status" value="2"/>
</dbReference>
<evidence type="ECO:0000256" key="4">
    <source>
        <dbReference type="RuleBase" id="RU000383"/>
    </source>
</evidence>
<keyword evidence="8" id="KW-1185">Reference proteome</keyword>
<dbReference type="GO" id="GO:0016301">
    <property type="term" value="F:kinase activity"/>
    <property type="evidence" value="ECO:0007669"/>
    <property type="project" value="UniProtKB-KW"/>
</dbReference>
<evidence type="ECO:0000256" key="2">
    <source>
        <dbReference type="ARBA" id="ARBA00023127"/>
    </source>
</evidence>
<reference evidence="7 8" key="1">
    <citation type="journal article" date="2024" name="BMC Biol.">
        <title>Comparative genomics of Ascetosporea gives new insight into the evolutionary basis for animal parasitism in Rhizaria.</title>
        <authorList>
            <person name="Hiltunen Thoren M."/>
            <person name="Onut-Brannstrom I."/>
            <person name="Alfjorden A."/>
            <person name="Peckova H."/>
            <person name="Swords F."/>
            <person name="Hooper C."/>
            <person name="Holzer A.S."/>
            <person name="Bass D."/>
            <person name="Burki F."/>
        </authorList>
    </citation>
    <scope>NUCLEOTIDE SEQUENCE [LARGE SCALE GENOMIC DNA]</scope>
    <source>
        <strain evidence="7">20-A016</strain>
    </source>
</reference>
<accession>A0ABV2AG07</accession>
<dbReference type="PROSITE" id="PS00292">
    <property type="entry name" value="CYCLINS"/>
    <property type="match status" value="1"/>
</dbReference>
<keyword evidence="3" id="KW-0131">Cell cycle</keyword>
<gene>
    <name evidence="7" type="primary">CycB3</name>
    <name evidence="7" type="ORF">MHBO_000555</name>
</gene>
<dbReference type="InterPro" id="IPR004367">
    <property type="entry name" value="Cyclin_C-dom"/>
</dbReference>
<dbReference type="Pfam" id="PF02984">
    <property type="entry name" value="Cyclin_C"/>
    <property type="match status" value="1"/>
</dbReference>
<dbReference type="InterPro" id="IPR006671">
    <property type="entry name" value="Cyclin_N"/>
</dbReference>
<evidence type="ECO:0000259" key="5">
    <source>
        <dbReference type="SMART" id="SM00385"/>
    </source>
</evidence>
<dbReference type="SMART" id="SM01332">
    <property type="entry name" value="Cyclin_C"/>
    <property type="match status" value="1"/>
</dbReference>
<dbReference type="InterPro" id="IPR039361">
    <property type="entry name" value="Cyclin"/>
</dbReference>
<keyword evidence="1" id="KW-0132">Cell division</keyword>
<feature type="domain" description="Cyclin C-terminal" evidence="6">
    <location>
        <begin position="111"/>
        <end position="245"/>
    </location>
</feature>
<evidence type="ECO:0000259" key="6">
    <source>
        <dbReference type="SMART" id="SM01332"/>
    </source>
</evidence>
<dbReference type="InterPro" id="IPR048258">
    <property type="entry name" value="Cyclins_cyclin-box"/>
</dbReference>
<feature type="domain" description="Cyclin-like" evidence="5">
    <location>
        <begin position="119"/>
        <end position="224"/>
    </location>
</feature>
<name>A0ABV2AG07_9EUKA</name>
<dbReference type="Pfam" id="PF00134">
    <property type="entry name" value="Cyclin_N"/>
    <property type="match status" value="1"/>
</dbReference>
<dbReference type="EMBL" id="JBDODL010000094">
    <property type="protein sequence ID" value="MES1918611.1"/>
    <property type="molecule type" value="Genomic_DNA"/>
</dbReference>
<dbReference type="PIRSF" id="PIRSF001771">
    <property type="entry name" value="Cyclin_A_B_D_E"/>
    <property type="match status" value="1"/>
</dbReference>
<evidence type="ECO:0000313" key="8">
    <source>
        <dbReference type="Proteomes" id="UP001439008"/>
    </source>
</evidence>
<evidence type="ECO:0000256" key="1">
    <source>
        <dbReference type="ARBA" id="ARBA00022618"/>
    </source>
</evidence>
<protein>
    <submittedName>
        <fullName evidence="7">Regulation of cyclin-dependent protein serine/threonine kinase activity</fullName>
    </submittedName>
</protein>
<dbReference type="SUPFAM" id="SSF47954">
    <property type="entry name" value="Cyclin-like"/>
    <property type="match status" value="2"/>
</dbReference>
<organism evidence="7 8">
    <name type="scientific">Bonamia ostreae</name>
    <dbReference type="NCBI Taxonomy" id="126728"/>
    <lineage>
        <taxon>Eukaryota</taxon>
        <taxon>Sar</taxon>
        <taxon>Rhizaria</taxon>
        <taxon>Endomyxa</taxon>
        <taxon>Ascetosporea</taxon>
        <taxon>Haplosporida</taxon>
        <taxon>Bonamia</taxon>
    </lineage>
</organism>
<comment type="similarity">
    <text evidence="4">Belongs to the cyclin family.</text>
</comment>
<keyword evidence="2 4" id="KW-0195">Cyclin</keyword>
<dbReference type="InterPro" id="IPR013763">
    <property type="entry name" value="Cyclin-like_dom"/>
</dbReference>
<evidence type="ECO:0000256" key="3">
    <source>
        <dbReference type="ARBA" id="ARBA00023306"/>
    </source>
</evidence>
<dbReference type="SMART" id="SM00385">
    <property type="entry name" value="CYCLIN"/>
    <property type="match status" value="2"/>
</dbReference>
<keyword evidence="7" id="KW-0808">Transferase</keyword>
<dbReference type="InterPro" id="IPR046965">
    <property type="entry name" value="Cyclin_A/B-like"/>
</dbReference>
<dbReference type="Proteomes" id="UP001439008">
    <property type="component" value="Unassembled WGS sequence"/>
</dbReference>
<dbReference type="PANTHER" id="PTHR10177">
    <property type="entry name" value="CYCLINS"/>
    <property type="match status" value="1"/>
</dbReference>
<proteinExistence type="inferred from homology"/>
<dbReference type="InterPro" id="IPR036915">
    <property type="entry name" value="Cyclin-like_sf"/>
</dbReference>